<feature type="binding site" evidence="4">
    <location>
        <position position="137"/>
    </location>
    <ligand>
        <name>[4Fe-4S] cluster</name>
        <dbReference type="ChEBI" id="CHEBI:49883"/>
    </ligand>
</feature>
<evidence type="ECO:0000259" key="5">
    <source>
        <dbReference type="Pfam" id="PF01507"/>
    </source>
</evidence>
<accession>A0AAJ5X923</accession>
<dbReference type="PIRSF" id="PIRSF000857">
    <property type="entry name" value="PAPS_reductase"/>
    <property type="match status" value="1"/>
</dbReference>
<feature type="binding site" evidence="4">
    <location>
        <position position="221"/>
    </location>
    <ligand>
        <name>[4Fe-4S] cluster</name>
        <dbReference type="ChEBI" id="CHEBI:49883"/>
    </ligand>
</feature>
<proteinExistence type="inferred from homology"/>
<dbReference type="GO" id="GO:0051539">
    <property type="term" value="F:4 iron, 4 sulfur cluster binding"/>
    <property type="evidence" value="ECO:0007669"/>
    <property type="project" value="UniProtKB-UniRule"/>
</dbReference>
<dbReference type="GO" id="GO:0019379">
    <property type="term" value="P:sulfate assimilation, phosphoadenylyl sulfate reduction by phosphoadenylyl-sulfate reductase (thioredoxin)"/>
    <property type="evidence" value="ECO:0007669"/>
    <property type="project" value="UniProtKB-UniRule"/>
</dbReference>
<comment type="function">
    <text evidence="4">Catalyzes the formation of sulfite from adenosine 5'-phosphosulfate (APS) using thioredoxin as an electron donor.</text>
</comment>
<comment type="catalytic activity">
    <reaction evidence="4">
        <text>[thioredoxin]-disulfide + sulfite + AMP + 2 H(+) = adenosine 5'-phosphosulfate + [thioredoxin]-dithiol</text>
        <dbReference type="Rhea" id="RHEA:21976"/>
        <dbReference type="Rhea" id="RHEA-COMP:10698"/>
        <dbReference type="Rhea" id="RHEA-COMP:10700"/>
        <dbReference type="ChEBI" id="CHEBI:15378"/>
        <dbReference type="ChEBI" id="CHEBI:17359"/>
        <dbReference type="ChEBI" id="CHEBI:29950"/>
        <dbReference type="ChEBI" id="CHEBI:50058"/>
        <dbReference type="ChEBI" id="CHEBI:58243"/>
        <dbReference type="ChEBI" id="CHEBI:456215"/>
        <dbReference type="EC" id="1.8.4.10"/>
    </reaction>
</comment>
<protein>
    <recommendedName>
        <fullName evidence="4">Adenosine 5'-phosphosulfate reductase</fullName>
        <shortName evidence="4">APS reductase</shortName>
        <ecNumber evidence="4">1.8.4.10</ecNumber>
    </recommendedName>
    <alternativeName>
        <fullName evidence="4">5'-adenylylsulfate reductase</fullName>
    </alternativeName>
    <alternativeName>
        <fullName evidence="4">Thioredoxin-dependent 5'-adenylylsulfate reductase</fullName>
    </alternativeName>
</protein>
<gene>
    <name evidence="4" type="primary">cysH</name>
    <name evidence="6" type="ORF">P0Y56_06885</name>
</gene>
<feature type="binding site" evidence="4">
    <location>
        <position position="224"/>
    </location>
    <ligand>
        <name>[4Fe-4S] cluster</name>
        <dbReference type="ChEBI" id="CHEBI:49883"/>
    </ligand>
</feature>
<organism evidence="6 7">
    <name type="scientific">Candidatus Andeanibacterium colombiense</name>
    <dbReference type="NCBI Taxonomy" id="3121345"/>
    <lineage>
        <taxon>Bacteria</taxon>
        <taxon>Pseudomonadati</taxon>
        <taxon>Pseudomonadota</taxon>
        <taxon>Alphaproteobacteria</taxon>
        <taxon>Sphingomonadales</taxon>
        <taxon>Sphingomonadaceae</taxon>
        <taxon>Candidatus Andeanibacterium</taxon>
    </lineage>
</organism>
<dbReference type="NCBIfam" id="NF002537">
    <property type="entry name" value="PRK02090.1"/>
    <property type="match status" value="1"/>
</dbReference>
<dbReference type="GO" id="GO:0005737">
    <property type="term" value="C:cytoplasm"/>
    <property type="evidence" value="ECO:0007669"/>
    <property type="project" value="UniProtKB-SubCell"/>
</dbReference>
<dbReference type="PANTHER" id="PTHR46509">
    <property type="entry name" value="PHOSPHOADENOSINE PHOSPHOSULFATE REDUCTASE"/>
    <property type="match status" value="1"/>
</dbReference>
<dbReference type="EMBL" id="CP119316">
    <property type="protein sequence ID" value="WEK48016.1"/>
    <property type="molecule type" value="Genomic_DNA"/>
</dbReference>
<evidence type="ECO:0000256" key="2">
    <source>
        <dbReference type="ARBA" id="ARBA00023002"/>
    </source>
</evidence>
<name>A0AAJ5X923_9SPHN</name>
<dbReference type="InterPro" id="IPR014729">
    <property type="entry name" value="Rossmann-like_a/b/a_fold"/>
</dbReference>
<evidence type="ECO:0000256" key="3">
    <source>
        <dbReference type="ARBA" id="ARBA00024327"/>
    </source>
</evidence>
<keyword evidence="4" id="KW-0408">Iron</keyword>
<evidence type="ECO:0000313" key="7">
    <source>
        <dbReference type="Proteomes" id="UP001218362"/>
    </source>
</evidence>
<evidence type="ECO:0000313" key="6">
    <source>
        <dbReference type="EMBL" id="WEK48016.1"/>
    </source>
</evidence>
<keyword evidence="2 4" id="KW-0560">Oxidoreductase</keyword>
<reference evidence="6" key="1">
    <citation type="submission" date="2023-03" db="EMBL/GenBank/DDBJ databases">
        <title>Andean soil-derived lignocellulolytic bacterial consortium as a source of novel taxa and putative plastic-active enzymes.</title>
        <authorList>
            <person name="Diaz-Garcia L."/>
            <person name="Chuvochina M."/>
            <person name="Feuerriegel G."/>
            <person name="Bunk B."/>
            <person name="Sproer C."/>
            <person name="Streit W.R."/>
            <person name="Rodriguez L.M."/>
            <person name="Overmann J."/>
            <person name="Jimenez D.J."/>
        </authorList>
    </citation>
    <scope>NUCLEOTIDE SEQUENCE</scope>
    <source>
        <strain evidence="6">MAG 26</strain>
    </source>
</reference>
<keyword evidence="4" id="KW-0411">Iron-sulfur</keyword>
<evidence type="ECO:0000256" key="4">
    <source>
        <dbReference type="HAMAP-Rule" id="MF_00063"/>
    </source>
</evidence>
<comment type="subcellular location">
    <subcellularLocation>
        <location evidence="4">Cytoplasm</location>
    </subcellularLocation>
</comment>
<dbReference type="GO" id="GO:0046872">
    <property type="term" value="F:metal ion binding"/>
    <property type="evidence" value="ECO:0007669"/>
    <property type="project" value="UniProtKB-KW"/>
</dbReference>
<dbReference type="AlphaFoldDB" id="A0AAJ5X923"/>
<keyword evidence="4" id="KW-0479">Metal-binding</keyword>
<evidence type="ECO:0000256" key="1">
    <source>
        <dbReference type="ARBA" id="ARBA00009732"/>
    </source>
</evidence>
<feature type="domain" description="Phosphoadenosine phosphosulphate reductase" evidence="5">
    <location>
        <begin position="55"/>
        <end position="227"/>
    </location>
</feature>
<dbReference type="SUPFAM" id="SSF52402">
    <property type="entry name" value="Adenine nucleotide alpha hydrolases-like"/>
    <property type="match status" value="1"/>
</dbReference>
<dbReference type="Pfam" id="PF01507">
    <property type="entry name" value="PAPS_reduct"/>
    <property type="match status" value="1"/>
</dbReference>
<dbReference type="Gene3D" id="3.40.50.620">
    <property type="entry name" value="HUPs"/>
    <property type="match status" value="1"/>
</dbReference>
<comment type="similarity">
    <text evidence="1 4">Belongs to the PAPS reductase family. CysH subfamily.</text>
</comment>
<dbReference type="KEGG" id="acob:P0Y56_06885"/>
<dbReference type="NCBIfam" id="TIGR00434">
    <property type="entry name" value="cysH"/>
    <property type="match status" value="1"/>
</dbReference>
<dbReference type="HAMAP" id="MF_00063">
    <property type="entry name" value="CysH"/>
    <property type="match status" value="1"/>
</dbReference>
<dbReference type="Proteomes" id="UP001218362">
    <property type="component" value="Chromosome"/>
</dbReference>
<dbReference type="CDD" id="cd23945">
    <property type="entry name" value="PAPS_reductase"/>
    <property type="match status" value="1"/>
</dbReference>
<dbReference type="InterPro" id="IPR002500">
    <property type="entry name" value="PAPS_reduct_dom"/>
</dbReference>
<dbReference type="InterPro" id="IPR004511">
    <property type="entry name" value="PAPS/APS_Rdtase"/>
</dbReference>
<dbReference type="PANTHER" id="PTHR46509:SF1">
    <property type="entry name" value="PHOSPHOADENOSINE PHOSPHOSULFATE REDUCTASE"/>
    <property type="match status" value="1"/>
</dbReference>
<dbReference type="GO" id="GO:0043866">
    <property type="term" value="F:adenylyl-sulfate reductase (thioredoxin) activity"/>
    <property type="evidence" value="ECO:0007669"/>
    <property type="project" value="UniProtKB-EC"/>
</dbReference>
<keyword evidence="4" id="KW-0963">Cytoplasm</keyword>
<dbReference type="GO" id="GO:0004604">
    <property type="term" value="F:phosphoadenylyl-sulfate reductase (thioredoxin) activity"/>
    <property type="evidence" value="ECO:0007669"/>
    <property type="project" value="UniProtKB-UniRule"/>
</dbReference>
<dbReference type="GO" id="GO:0070814">
    <property type="term" value="P:hydrogen sulfide biosynthetic process"/>
    <property type="evidence" value="ECO:0007669"/>
    <property type="project" value="UniProtKB-UniRule"/>
</dbReference>
<dbReference type="EC" id="1.8.4.10" evidence="4"/>
<feature type="binding site" evidence="4">
    <location>
        <position position="136"/>
    </location>
    <ligand>
        <name>[4Fe-4S] cluster</name>
        <dbReference type="ChEBI" id="CHEBI:49883"/>
    </ligand>
</feature>
<feature type="active site" description="Nucleophile; cysteine thiosulfonate intermediate" evidence="4">
    <location>
        <position position="247"/>
    </location>
</feature>
<comment type="pathway">
    <text evidence="3 4">Sulfur metabolism; hydrogen sulfide biosynthesis; sulfite from sulfate.</text>
</comment>
<sequence>MATKANTVSSRPLDRIDTGPRFSEADAIRLNRMFRGQDTREMLGNVLQDNLLGDVAIVSSFGAESAVLLHLIAQFDKTIPVLFLDTEKHFPETIAYRDELIAHIGLTDLRILTPDPEELGKKDEAGLRWSWDPDGCCEIRKVKPLARALAGFDTSITGRKAFQANTRSQLPRFEIDRTDEQGRLKFNPLIDWTAADIEAYMAEHDLPRHPLVAEGYPSIGCSPCTHKVAPGEDPRSGRWKGWDKTECGIHSPNNPDAYRIPPEGFDPGV</sequence>
<comment type="cofactor">
    <cofactor evidence="4">
        <name>[4Fe-4S] cluster</name>
        <dbReference type="ChEBI" id="CHEBI:49883"/>
    </cofactor>
    <text evidence="4">Binds 1 [4Fe-4S] cluster per subunit.</text>
</comment>